<dbReference type="AlphaFoldDB" id="A0A2A5CCA4"/>
<sequence>MQEGNLYIRFIQKFLPSPFSIAIILSLLTYVLALLFTRNPTDQISTYSIKILEYWETGFWELLSFTMQMSLILILGHALALTAFFNKIITIFTTYCTNSAKAALWVSLLTIVVSFINWGLCLVFGAIFARKVAERAKANGQKLNYPLVAAAGYSGMMCWHGGFSGSAPLTIASVNHFLFEQIGQIGIEQTLLSPMNIFTSVLLLIVIPGLFYYLGKRYPGSDITLPIEATKNNQAMVAPTGAERLDHSKLAAVILGFIICFLALRKIWINPSSAGLSFIDLNYINFLLFGLAILLHGSFSKFLIAIQEAVGGAAGIIIQFPLYAGIMGIMNYSGLAAQISDGFVAISNATTLPLFAFLSAGLVNIFVPSGGGQWAVQGPIITEAAQALSISIPKVVMALAYGDQLTNMLQPFWALPLLGITKLRAKDILPYSVIIMLAGTLIFTFSLLVF</sequence>
<feature type="transmembrane region" description="Helical" evidence="1">
    <location>
        <begin position="250"/>
        <end position="268"/>
    </location>
</feature>
<feature type="transmembrane region" description="Helical" evidence="1">
    <location>
        <begin position="58"/>
        <end position="85"/>
    </location>
</feature>
<name>A0A2A5CCA4_9GAMM</name>
<accession>A0A2A5CCA4</accession>
<proteinExistence type="predicted"/>
<evidence type="ECO:0000313" key="3">
    <source>
        <dbReference type="Proteomes" id="UP000228987"/>
    </source>
</evidence>
<keyword evidence="1" id="KW-0812">Transmembrane</keyword>
<dbReference type="InterPro" id="IPR006160">
    <property type="entry name" value="SCFA_transpt_AtoE"/>
</dbReference>
<feature type="transmembrane region" description="Helical" evidence="1">
    <location>
        <begin position="428"/>
        <end position="449"/>
    </location>
</feature>
<feature type="transmembrane region" description="Helical" evidence="1">
    <location>
        <begin position="105"/>
        <end position="129"/>
    </location>
</feature>
<dbReference type="PANTHER" id="PTHR41983:SF2">
    <property type="entry name" value="SHORT-CHAIN FATTY ACID TRANSPORTER-RELATED"/>
    <property type="match status" value="1"/>
</dbReference>
<keyword evidence="1" id="KW-1133">Transmembrane helix</keyword>
<dbReference type="GO" id="GO:0005886">
    <property type="term" value="C:plasma membrane"/>
    <property type="evidence" value="ECO:0007669"/>
    <property type="project" value="TreeGrafter"/>
</dbReference>
<dbReference type="Pfam" id="PF02667">
    <property type="entry name" value="SCFA_trans"/>
    <property type="match status" value="1"/>
</dbReference>
<evidence type="ECO:0000256" key="1">
    <source>
        <dbReference type="SAM" id="Phobius"/>
    </source>
</evidence>
<feature type="transmembrane region" description="Helical" evidence="1">
    <location>
        <begin position="191"/>
        <end position="214"/>
    </location>
</feature>
<feature type="transmembrane region" description="Helical" evidence="1">
    <location>
        <begin position="274"/>
        <end position="295"/>
    </location>
</feature>
<dbReference type="Proteomes" id="UP000228987">
    <property type="component" value="Unassembled WGS sequence"/>
</dbReference>
<feature type="transmembrane region" description="Helical" evidence="1">
    <location>
        <begin position="19"/>
        <end position="37"/>
    </location>
</feature>
<reference evidence="3" key="1">
    <citation type="submission" date="2017-08" db="EMBL/GenBank/DDBJ databases">
        <title>A dynamic microbial community with high functional redundancy inhabits the cold, oxic subseafloor aquifer.</title>
        <authorList>
            <person name="Tully B.J."/>
            <person name="Wheat C.G."/>
            <person name="Glazer B.T."/>
            <person name="Huber J.A."/>
        </authorList>
    </citation>
    <scope>NUCLEOTIDE SEQUENCE [LARGE SCALE GENOMIC DNA]</scope>
</reference>
<gene>
    <name evidence="2" type="ORF">COA71_08560</name>
</gene>
<protein>
    <submittedName>
        <fullName evidence="2">Short chain fatty acid transporter</fullName>
    </submittedName>
</protein>
<organism evidence="2 3">
    <name type="scientific">SAR86 cluster bacterium</name>
    <dbReference type="NCBI Taxonomy" id="2030880"/>
    <lineage>
        <taxon>Bacteria</taxon>
        <taxon>Pseudomonadati</taxon>
        <taxon>Pseudomonadota</taxon>
        <taxon>Gammaproteobacteria</taxon>
        <taxon>SAR86 cluster</taxon>
    </lineage>
</organism>
<dbReference type="EMBL" id="NVWI01000006">
    <property type="protein sequence ID" value="PCJ41090.1"/>
    <property type="molecule type" value="Genomic_DNA"/>
</dbReference>
<evidence type="ECO:0000313" key="2">
    <source>
        <dbReference type="EMBL" id="PCJ41090.1"/>
    </source>
</evidence>
<feature type="transmembrane region" description="Helical" evidence="1">
    <location>
        <begin position="150"/>
        <end position="171"/>
    </location>
</feature>
<comment type="caution">
    <text evidence="2">The sequence shown here is derived from an EMBL/GenBank/DDBJ whole genome shotgun (WGS) entry which is preliminary data.</text>
</comment>
<keyword evidence="1" id="KW-0472">Membrane</keyword>
<dbReference type="PANTHER" id="PTHR41983">
    <property type="entry name" value="SHORT-CHAIN FATTY ACID TRANSPORTER-RELATED"/>
    <property type="match status" value="1"/>
</dbReference>
<feature type="transmembrane region" description="Helical" evidence="1">
    <location>
        <begin position="343"/>
        <end position="367"/>
    </location>
</feature>